<dbReference type="InterPro" id="IPR014284">
    <property type="entry name" value="RNA_pol_sigma-70_dom"/>
</dbReference>
<evidence type="ECO:0000259" key="5">
    <source>
        <dbReference type="Pfam" id="PF04542"/>
    </source>
</evidence>
<dbReference type="InterPro" id="IPR013324">
    <property type="entry name" value="RNA_pol_sigma_r3/r4-like"/>
</dbReference>
<evidence type="ECO:0000256" key="2">
    <source>
        <dbReference type="ARBA" id="ARBA00023015"/>
    </source>
</evidence>
<comment type="similarity">
    <text evidence="1">Belongs to the sigma-70 factor family. ECF subfamily.</text>
</comment>
<keyword evidence="3" id="KW-0731">Sigma factor</keyword>
<name>A0ABP8FZA5_9BACT</name>
<dbReference type="PANTHER" id="PTHR43133">
    <property type="entry name" value="RNA POLYMERASE ECF-TYPE SIGMA FACTO"/>
    <property type="match status" value="1"/>
</dbReference>
<accession>A0ABP8FZA5</accession>
<protein>
    <submittedName>
        <fullName evidence="7">RNA polymerase sigma-70 factor</fullName>
    </submittedName>
</protein>
<comment type="caution">
    <text evidence="7">The sequence shown here is derived from an EMBL/GenBank/DDBJ whole genome shotgun (WGS) entry which is preliminary data.</text>
</comment>
<dbReference type="InterPro" id="IPR007627">
    <property type="entry name" value="RNA_pol_sigma70_r2"/>
</dbReference>
<keyword evidence="2" id="KW-0805">Transcription regulation</keyword>
<organism evidence="7 8">
    <name type="scientific">Compostibacter hankyongensis</name>
    <dbReference type="NCBI Taxonomy" id="1007089"/>
    <lineage>
        <taxon>Bacteria</taxon>
        <taxon>Pseudomonadati</taxon>
        <taxon>Bacteroidota</taxon>
        <taxon>Chitinophagia</taxon>
        <taxon>Chitinophagales</taxon>
        <taxon>Chitinophagaceae</taxon>
        <taxon>Compostibacter</taxon>
    </lineage>
</organism>
<dbReference type="Pfam" id="PF04542">
    <property type="entry name" value="Sigma70_r2"/>
    <property type="match status" value="1"/>
</dbReference>
<reference evidence="8" key="1">
    <citation type="journal article" date="2019" name="Int. J. Syst. Evol. Microbiol.">
        <title>The Global Catalogue of Microorganisms (GCM) 10K type strain sequencing project: providing services to taxonomists for standard genome sequencing and annotation.</title>
        <authorList>
            <consortium name="The Broad Institute Genomics Platform"/>
            <consortium name="The Broad Institute Genome Sequencing Center for Infectious Disease"/>
            <person name="Wu L."/>
            <person name="Ma J."/>
        </authorList>
    </citation>
    <scope>NUCLEOTIDE SEQUENCE [LARGE SCALE GENOMIC DNA]</scope>
    <source>
        <strain evidence="8">JCM 17664</strain>
    </source>
</reference>
<dbReference type="Gene3D" id="1.10.10.10">
    <property type="entry name" value="Winged helix-like DNA-binding domain superfamily/Winged helix DNA-binding domain"/>
    <property type="match status" value="1"/>
</dbReference>
<dbReference type="InterPro" id="IPR013325">
    <property type="entry name" value="RNA_pol_sigma_r2"/>
</dbReference>
<evidence type="ECO:0000313" key="7">
    <source>
        <dbReference type="EMBL" id="GAA4314092.1"/>
    </source>
</evidence>
<gene>
    <name evidence="7" type="ORF">GCM10023143_24760</name>
</gene>
<evidence type="ECO:0000256" key="1">
    <source>
        <dbReference type="ARBA" id="ARBA00010641"/>
    </source>
</evidence>
<dbReference type="InterPro" id="IPR036388">
    <property type="entry name" value="WH-like_DNA-bd_sf"/>
</dbReference>
<keyword evidence="4" id="KW-0804">Transcription</keyword>
<dbReference type="InterPro" id="IPR013249">
    <property type="entry name" value="RNA_pol_sigma70_r4_t2"/>
</dbReference>
<dbReference type="CDD" id="cd06171">
    <property type="entry name" value="Sigma70_r4"/>
    <property type="match status" value="1"/>
</dbReference>
<dbReference type="SUPFAM" id="SSF88946">
    <property type="entry name" value="Sigma2 domain of RNA polymerase sigma factors"/>
    <property type="match status" value="1"/>
</dbReference>
<proteinExistence type="inferred from homology"/>
<dbReference type="SUPFAM" id="SSF88659">
    <property type="entry name" value="Sigma3 and sigma4 domains of RNA polymerase sigma factors"/>
    <property type="match status" value="1"/>
</dbReference>
<evidence type="ECO:0000256" key="3">
    <source>
        <dbReference type="ARBA" id="ARBA00023082"/>
    </source>
</evidence>
<dbReference type="NCBIfam" id="TIGR02937">
    <property type="entry name" value="sigma70-ECF"/>
    <property type="match status" value="1"/>
</dbReference>
<dbReference type="Gene3D" id="1.10.1740.10">
    <property type="match status" value="1"/>
</dbReference>
<dbReference type="InterPro" id="IPR039425">
    <property type="entry name" value="RNA_pol_sigma-70-like"/>
</dbReference>
<dbReference type="EMBL" id="BAABFN010000006">
    <property type="protein sequence ID" value="GAA4314092.1"/>
    <property type="molecule type" value="Genomic_DNA"/>
</dbReference>
<evidence type="ECO:0000256" key="4">
    <source>
        <dbReference type="ARBA" id="ARBA00023163"/>
    </source>
</evidence>
<sequence>MNRQNTIPGFHITALQNGDEHSFELLFRECYPALCYFGLRITGNHGVSEEIATDSLLKVWDRRRNFKSLPAIRSFLYTTARNAALNQLKYESRQERHLHLFSSHTSGISEHTVLNIITETEVLREIQQAIARLPQHYSSVIRLAYNEGLKSKEIAARLGIPLSTVDNRKARGLALLKKLLDARSFLALLMLLHHHGA</sequence>
<evidence type="ECO:0000259" key="6">
    <source>
        <dbReference type="Pfam" id="PF08281"/>
    </source>
</evidence>
<feature type="domain" description="RNA polymerase sigma factor 70 region 4 type 2" evidence="6">
    <location>
        <begin position="124"/>
        <end position="176"/>
    </location>
</feature>
<dbReference type="PANTHER" id="PTHR43133:SF46">
    <property type="entry name" value="RNA POLYMERASE SIGMA-70 FACTOR ECF SUBFAMILY"/>
    <property type="match status" value="1"/>
</dbReference>
<feature type="domain" description="RNA polymerase sigma-70 region 2" evidence="5">
    <location>
        <begin position="26"/>
        <end position="93"/>
    </location>
</feature>
<dbReference type="Proteomes" id="UP001501207">
    <property type="component" value="Unassembled WGS sequence"/>
</dbReference>
<evidence type="ECO:0000313" key="8">
    <source>
        <dbReference type="Proteomes" id="UP001501207"/>
    </source>
</evidence>
<dbReference type="RefSeq" id="WP_344979766.1">
    <property type="nucleotide sequence ID" value="NZ_BAABFN010000006.1"/>
</dbReference>
<dbReference type="Pfam" id="PF08281">
    <property type="entry name" value="Sigma70_r4_2"/>
    <property type="match status" value="1"/>
</dbReference>
<keyword evidence="8" id="KW-1185">Reference proteome</keyword>